<protein>
    <submittedName>
        <fullName evidence="2">Aldo/keto reductase</fullName>
    </submittedName>
</protein>
<dbReference type="InterPro" id="IPR036812">
    <property type="entry name" value="NAD(P)_OxRdtase_dom_sf"/>
</dbReference>
<evidence type="ECO:0000259" key="1">
    <source>
        <dbReference type="Pfam" id="PF00248"/>
    </source>
</evidence>
<dbReference type="PIRSF" id="PIRSF000097">
    <property type="entry name" value="AKR"/>
    <property type="match status" value="1"/>
</dbReference>
<sequence length="284" mass="31661">MNSTIKLKDGREMPRLGMGTWYLGDDPRKEQQEIEALRAGFDAGITLVDTAEMYGSGRSERLIGKALKGYDREKMFLVSKVLPSNAGRRRIFKSLEDTLQRLGTDYLDLYLLHWRGSVPFSETVECMEEMVAQGLIKGWGVSNLDTDDMQELSRVPGGKNCLVDQVLYHLGSRGIEYDLLPWMEKNDVACMAYCPLAQAGSLRRGLVNSPAVAEVADKHGITPMQVLLAFTLLRDNVISIPRSGKAEHVLANWAVKDVALDDDDIRTLNGAFPAPTHKTYLDIQ</sequence>
<accession>A0ABS8FW42</accession>
<dbReference type="EMBL" id="JAJEQX010000010">
    <property type="protein sequence ID" value="MCC2254250.1"/>
    <property type="molecule type" value="Genomic_DNA"/>
</dbReference>
<evidence type="ECO:0000313" key="3">
    <source>
        <dbReference type="Proteomes" id="UP001198151"/>
    </source>
</evidence>
<dbReference type="RefSeq" id="WP_227707386.1">
    <property type="nucleotide sequence ID" value="NZ_JAJEQX010000010.1"/>
</dbReference>
<dbReference type="InterPro" id="IPR020471">
    <property type="entry name" value="AKR"/>
</dbReference>
<dbReference type="Gene3D" id="3.20.20.100">
    <property type="entry name" value="NADP-dependent oxidoreductase domain"/>
    <property type="match status" value="1"/>
</dbReference>
<keyword evidence="3" id="KW-1185">Reference proteome</keyword>
<dbReference type="PANTHER" id="PTHR43638:SF3">
    <property type="entry name" value="ALDEHYDE REDUCTASE"/>
    <property type="match status" value="1"/>
</dbReference>
<organism evidence="2 3">
    <name type="scientific">Ruminococcus turbiniformis</name>
    <dbReference type="NCBI Taxonomy" id="2881258"/>
    <lineage>
        <taxon>Bacteria</taxon>
        <taxon>Bacillati</taxon>
        <taxon>Bacillota</taxon>
        <taxon>Clostridia</taxon>
        <taxon>Eubacteriales</taxon>
        <taxon>Oscillospiraceae</taxon>
        <taxon>Ruminococcus</taxon>
    </lineage>
</organism>
<dbReference type="CDD" id="cd19138">
    <property type="entry name" value="AKR_YeaE"/>
    <property type="match status" value="1"/>
</dbReference>
<dbReference type="Proteomes" id="UP001198151">
    <property type="component" value="Unassembled WGS sequence"/>
</dbReference>
<comment type="caution">
    <text evidence="2">The sequence shown here is derived from an EMBL/GenBank/DDBJ whole genome shotgun (WGS) entry which is preliminary data.</text>
</comment>
<feature type="domain" description="NADP-dependent oxidoreductase" evidence="1">
    <location>
        <begin position="15"/>
        <end position="269"/>
    </location>
</feature>
<name>A0ABS8FW42_9FIRM</name>
<evidence type="ECO:0000313" key="2">
    <source>
        <dbReference type="EMBL" id="MCC2254250.1"/>
    </source>
</evidence>
<dbReference type="PANTHER" id="PTHR43638">
    <property type="entry name" value="OXIDOREDUCTASE, ALDO/KETO REDUCTASE FAMILY PROTEIN"/>
    <property type="match status" value="1"/>
</dbReference>
<dbReference type="InterPro" id="IPR023210">
    <property type="entry name" value="NADP_OxRdtase_dom"/>
</dbReference>
<gene>
    <name evidence="2" type="ORF">LKD70_07330</name>
</gene>
<dbReference type="PRINTS" id="PR00069">
    <property type="entry name" value="ALDKETRDTASE"/>
</dbReference>
<reference evidence="2 3" key="1">
    <citation type="submission" date="2021-10" db="EMBL/GenBank/DDBJ databases">
        <title>Anaerobic single-cell dispensing facilitates the cultivation of human gut bacteria.</title>
        <authorList>
            <person name="Afrizal A."/>
        </authorList>
    </citation>
    <scope>NUCLEOTIDE SEQUENCE [LARGE SCALE GENOMIC DNA]</scope>
    <source>
        <strain evidence="2 3">CLA-AA-H200</strain>
    </source>
</reference>
<dbReference type="Pfam" id="PF00248">
    <property type="entry name" value="Aldo_ket_red"/>
    <property type="match status" value="1"/>
</dbReference>
<dbReference type="SUPFAM" id="SSF51430">
    <property type="entry name" value="NAD(P)-linked oxidoreductase"/>
    <property type="match status" value="1"/>
</dbReference>
<proteinExistence type="predicted"/>